<dbReference type="InterPro" id="IPR007497">
    <property type="entry name" value="SIMPL/DUF541"/>
</dbReference>
<accession>A0ABV4CKT3</accession>
<evidence type="ECO:0000313" key="2">
    <source>
        <dbReference type="Proteomes" id="UP001564626"/>
    </source>
</evidence>
<dbReference type="Gene3D" id="3.30.70.2970">
    <property type="entry name" value="Protein of unknown function (DUF541), domain 2"/>
    <property type="match status" value="1"/>
</dbReference>
<dbReference type="EMBL" id="JBGEHV010000040">
    <property type="protein sequence ID" value="MEY8041683.1"/>
    <property type="molecule type" value="Genomic_DNA"/>
</dbReference>
<organism evidence="1 2">
    <name type="scientific">Saccharopolyspora cebuensis</name>
    <dbReference type="NCBI Taxonomy" id="418759"/>
    <lineage>
        <taxon>Bacteria</taxon>
        <taxon>Bacillati</taxon>
        <taxon>Actinomycetota</taxon>
        <taxon>Actinomycetes</taxon>
        <taxon>Pseudonocardiales</taxon>
        <taxon>Pseudonocardiaceae</taxon>
        <taxon>Saccharopolyspora</taxon>
    </lineage>
</organism>
<dbReference type="Proteomes" id="UP001564626">
    <property type="component" value="Unassembled WGS sequence"/>
</dbReference>
<dbReference type="RefSeq" id="WP_345356562.1">
    <property type="nucleotide sequence ID" value="NZ_BAABII010000003.1"/>
</dbReference>
<comment type="caution">
    <text evidence="1">The sequence shown here is derived from an EMBL/GenBank/DDBJ whole genome shotgun (WGS) entry which is preliminary data.</text>
</comment>
<evidence type="ECO:0000313" key="1">
    <source>
        <dbReference type="EMBL" id="MEY8041683.1"/>
    </source>
</evidence>
<dbReference type="PANTHER" id="PTHR34387">
    <property type="entry name" value="SLR1258 PROTEIN"/>
    <property type="match status" value="1"/>
</dbReference>
<keyword evidence="2" id="KW-1185">Reference proteome</keyword>
<name>A0ABV4CKT3_9PSEU</name>
<dbReference type="InterPro" id="IPR052022">
    <property type="entry name" value="26kDa_periplasmic_antigen"/>
</dbReference>
<reference evidence="1 2" key="1">
    <citation type="submission" date="2024-08" db="EMBL/GenBank/DDBJ databases">
        <title>Genome mining of Saccharopolyspora cebuensis PGLac3 from Nigerian medicinal plant.</title>
        <authorList>
            <person name="Ezeobiora C.E."/>
            <person name="Igbokwe N.H."/>
            <person name="Amin D.H."/>
            <person name="Mendie U.E."/>
        </authorList>
    </citation>
    <scope>NUCLEOTIDE SEQUENCE [LARGE SCALE GENOMIC DNA]</scope>
    <source>
        <strain evidence="1 2">PGLac3</strain>
    </source>
</reference>
<dbReference type="PANTHER" id="PTHR34387:SF1">
    <property type="entry name" value="PERIPLASMIC IMMUNOGENIC PROTEIN"/>
    <property type="match status" value="1"/>
</dbReference>
<gene>
    <name evidence="1" type="ORF">AB8O55_19925</name>
</gene>
<protein>
    <submittedName>
        <fullName evidence="1">SIMPL domain-containing protein</fullName>
    </submittedName>
</protein>
<proteinExistence type="predicted"/>
<sequence>MAEVVTTGTGQVPRTADRAVLTVVFSAVAAERQQAIADLAARVSGLETTLGAEHVEVASRTLSVRPHVADGAPAGSRAVQHFMLRVGDPAALEQLAAELIDAEPERLDGPRWELSDPTEATDEAQRLAVHDARRRAESYADALGVRLGELVRLSDVGADRPRASGPAAPQLGGASRGTAAHVRELDLTPGEVTVTVVCNATWNLA</sequence>
<dbReference type="Gene3D" id="3.30.110.170">
    <property type="entry name" value="Protein of unknown function (DUF541), domain 1"/>
    <property type="match status" value="1"/>
</dbReference>
<dbReference type="Pfam" id="PF04402">
    <property type="entry name" value="SIMPL"/>
    <property type="match status" value="1"/>
</dbReference>